<dbReference type="EMBL" id="CT573071">
    <property type="protein sequence ID" value="CAJ73522.1"/>
    <property type="molecule type" value="Genomic_DNA"/>
</dbReference>
<protein>
    <recommendedName>
        <fullName evidence="2">L-2-amino-thiazoline-4-carboxylic acid hydrolase</fullName>
    </recommendedName>
</protein>
<sequence length="233" mass="25537">MINKRSAIMSMVLGPIHYWMFGKIKTSEARENNIVSAFKARYGADAEALLGEVYKKYPQTDSTKSLEELLANKSIHQGIQSIIIEGETREAAIIAAFCAKYDAAGKNASEAAHAHGIQCGKEAVNRKGLSANECKSTSKAFELLGDYLCDGMPCDRGAQVVEDSEKCTTWDHEECVHEKYWKNAGADFLTMCDIVNAWISGFCEGLNPSSTYKREKAIASGDKSCLSILKNNS</sequence>
<gene>
    <name evidence="1" type="ORF">kuste2771</name>
</gene>
<name>Q1Q0K5_KUEST</name>
<dbReference type="AlphaFoldDB" id="Q1Q0K5"/>
<organism evidence="1">
    <name type="scientific">Kuenenia stuttgartiensis</name>
    <dbReference type="NCBI Taxonomy" id="174633"/>
    <lineage>
        <taxon>Bacteria</taxon>
        <taxon>Pseudomonadati</taxon>
        <taxon>Planctomycetota</taxon>
        <taxon>Candidatus Brocadiia</taxon>
        <taxon>Candidatus Brocadiales</taxon>
        <taxon>Candidatus Brocadiaceae</taxon>
        <taxon>Candidatus Kuenenia</taxon>
    </lineage>
</organism>
<reference evidence="1" key="2">
    <citation type="submission" date="2006-01" db="EMBL/GenBank/DDBJ databases">
        <authorList>
            <person name="Genoscope"/>
        </authorList>
    </citation>
    <scope>NUCLEOTIDE SEQUENCE</scope>
</reference>
<accession>Q1Q0K5</accession>
<evidence type="ECO:0008006" key="2">
    <source>
        <dbReference type="Google" id="ProtNLM"/>
    </source>
</evidence>
<evidence type="ECO:0000313" key="1">
    <source>
        <dbReference type="EMBL" id="CAJ73522.1"/>
    </source>
</evidence>
<reference evidence="1" key="1">
    <citation type="journal article" date="2006" name="Nature">
        <title>Deciphering the evolution and metabolism of an anammox bacterium from a community genome.</title>
        <authorList>
            <person name="Strous M."/>
            <person name="Pelletier E."/>
            <person name="Mangenot S."/>
            <person name="Rattei T."/>
            <person name="Lehner A."/>
            <person name="Taylor M.W."/>
            <person name="Horn M."/>
            <person name="Daims H."/>
            <person name="Bartol-Mavel D."/>
            <person name="Wincker P."/>
            <person name="Barbe V."/>
            <person name="Fonknechten N."/>
            <person name="Vallenet D."/>
            <person name="Segurens B."/>
            <person name="Schenowitz-Truong C."/>
            <person name="Medigue C."/>
            <person name="Collingro A."/>
            <person name="Snel B."/>
            <person name="Dutilh B.E."/>
            <person name="OpDenCamp H.J.M."/>
            <person name="vanDerDrift C."/>
            <person name="Cirpus I."/>
            <person name="vanDePas-Schoonen K.T."/>
            <person name="Harhangi H.R."/>
            <person name="vanNiftrik L."/>
            <person name="Schmid M."/>
            <person name="Keltjens J."/>
            <person name="vanDeVossenberg J."/>
            <person name="Kartal B."/>
            <person name="Meier H."/>
            <person name="Frishman D."/>
            <person name="Huynen M.A."/>
            <person name="Mewes H."/>
            <person name="Weissenbach J."/>
            <person name="Jetten M.S.M."/>
            <person name="Wagner M."/>
            <person name="LePaslier D."/>
        </authorList>
    </citation>
    <scope>NUCLEOTIDE SEQUENCE</scope>
</reference>
<proteinExistence type="predicted"/>